<dbReference type="AlphaFoldDB" id="A0AB73T7M2"/>
<dbReference type="PANTHER" id="PTHR21089">
    <property type="entry name" value="SHIKIMATE DEHYDROGENASE"/>
    <property type="match status" value="1"/>
</dbReference>
<feature type="binding site" evidence="9">
    <location>
        <position position="275"/>
    </location>
    <ligand>
        <name>shikimate</name>
        <dbReference type="ChEBI" id="CHEBI:36208"/>
    </ligand>
</feature>
<feature type="binding site" evidence="9">
    <location>
        <position position="120"/>
    </location>
    <ligand>
        <name>shikimate</name>
        <dbReference type="ChEBI" id="CHEBI:36208"/>
    </ligand>
</feature>
<evidence type="ECO:0000313" key="13">
    <source>
        <dbReference type="Proteomes" id="UP000245412"/>
    </source>
</evidence>
<reference evidence="12 13" key="1">
    <citation type="submission" date="2018-05" db="EMBL/GenBank/DDBJ databases">
        <authorList>
            <person name="Goeker M."/>
            <person name="Huntemann M."/>
            <person name="Clum A."/>
            <person name="Pillay M."/>
            <person name="Palaniappan K."/>
            <person name="Varghese N."/>
            <person name="Mikhailova N."/>
            <person name="Stamatis D."/>
            <person name="Reddy T."/>
            <person name="Daum C."/>
            <person name="Shapiro N."/>
            <person name="Ivanova N."/>
            <person name="Kyrpides N."/>
            <person name="Woyke T."/>
        </authorList>
    </citation>
    <scope>NUCLEOTIDE SEQUENCE [LARGE SCALE GENOMIC DNA]</scope>
    <source>
        <strain evidence="12 13">DSM 26524</strain>
    </source>
</reference>
<feature type="domain" description="SDH C-terminal" evidence="11">
    <location>
        <begin position="268"/>
        <end position="295"/>
    </location>
</feature>
<dbReference type="Proteomes" id="UP000245412">
    <property type="component" value="Unassembled WGS sequence"/>
</dbReference>
<feature type="binding site" evidence="9">
    <location>
        <position position="245"/>
    </location>
    <ligand>
        <name>NADP(+)</name>
        <dbReference type="ChEBI" id="CHEBI:58349"/>
    </ligand>
</feature>
<keyword evidence="3 9" id="KW-0521">NADP</keyword>
<dbReference type="NCBIfam" id="NF001319">
    <property type="entry name" value="PRK00258.3-3"/>
    <property type="match status" value="1"/>
</dbReference>
<comment type="function">
    <text evidence="9">Involved in the biosynthesis of the chorismate, which leads to the biosynthesis of aromatic amino acids. Catalyzes the reversible NADPH linked reduction of 3-dehydroshikimate (DHSA) to yield shikimate (SA).</text>
</comment>
<feature type="binding site" evidence="9">
    <location>
        <position position="268"/>
    </location>
    <ligand>
        <name>NADP(+)</name>
        <dbReference type="ChEBI" id="CHEBI:58349"/>
    </ligand>
</feature>
<evidence type="ECO:0000256" key="6">
    <source>
        <dbReference type="ARBA" id="ARBA00051639"/>
    </source>
</evidence>
<dbReference type="Pfam" id="PF08501">
    <property type="entry name" value="Shikimate_dh_N"/>
    <property type="match status" value="1"/>
</dbReference>
<dbReference type="GO" id="GO:0009423">
    <property type="term" value="P:chorismate biosynthetic process"/>
    <property type="evidence" value="ECO:0007669"/>
    <property type="project" value="UniProtKB-UniRule"/>
</dbReference>
<feature type="binding site" evidence="9">
    <location>
        <begin position="144"/>
        <end position="148"/>
    </location>
    <ligand>
        <name>NADP(+)</name>
        <dbReference type="ChEBI" id="CHEBI:58349"/>
    </ligand>
</feature>
<evidence type="ECO:0000256" key="8">
    <source>
        <dbReference type="ARBA" id="ARBA00060613"/>
    </source>
</evidence>
<name>A0AB73T7M2_9FIRM</name>
<dbReference type="GO" id="GO:0004764">
    <property type="term" value="F:shikimate 3-dehydrogenase (NADP+) activity"/>
    <property type="evidence" value="ECO:0007669"/>
    <property type="project" value="UniProtKB-UniRule"/>
</dbReference>
<evidence type="ECO:0000256" key="3">
    <source>
        <dbReference type="ARBA" id="ARBA00022857"/>
    </source>
</evidence>
<gene>
    <name evidence="9" type="primary">aroE</name>
    <name evidence="12" type="ORF">C7383_10241</name>
</gene>
<dbReference type="FunFam" id="3.40.50.720:FF:000086">
    <property type="entry name" value="Quinate/shikimate dehydrogenase"/>
    <property type="match status" value="1"/>
</dbReference>
<comment type="similarity">
    <text evidence="9">Belongs to the shikimate dehydrogenase family.</text>
</comment>
<dbReference type="InterPro" id="IPR041121">
    <property type="entry name" value="SDH_C"/>
</dbReference>
<evidence type="ECO:0000256" key="7">
    <source>
        <dbReference type="ARBA" id="ARBA00052329"/>
    </source>
</evidence>
<feature type="binding site" evidence="9">
    <location>
        <position position="247"/>
    </location>
    <ligand>
        <name>shikimate</name>
        <dbReference type="ChEBI" id="CHEBI:36208"/>
    </ligand>
</feature>
<dbReference type="CDD" id="cd01065">
    <property type="entry name" value="NAD_bind_Shikimate_DH"/>
    <property type="match status" value="1"/>
</dbReference>
<dbReference type="InterPro" id="IPR046346">
    <property type="entry name" value="Aminoacid_DH-like_N_sf"/>
</dbReference>
<dbReference type="HAMAP" id="MF_00222">
    <property type="entry name" value="Shikimate_DH_AroE"/>
    <property type="match status" value="1"/>
</dbReference>
<comment type="caution">
    <text evidence="9">Lacks conserved residue(s) required for the propagation of feature annotation.</text>
</comment>
<evidence type="ECO:0000256" key="5">
    <source>
        <dbReference type="ARBA" id="ARBA00023141"/>
    </source>
</evidence>
<dbReference type="EMBL" id="QGGY01000002">
    <property type="protein sequence ID" value="PWJ77908.1"/>
    <property type="molecule type" value="Genomic_DNA"/>
</dbReference>
<dbReference type="SUPFAM" id="SSF53223">
    <property type="entry name" value="Aminoacid dehydrogenase-like, N-terminal domain"/>
    <property type="match status" value="1"/>
</dbReference>
<dbReference type="GO" id="GO:0030266">
    <property type="term" value="F:quinate 3-dehydrogenase (NAD+) activity"/>
    <property type="evidence" value="ECO:0007669"/>
    <property type="project" value="UniProtKB-EC"/>
</dbReference>
<organism evidence="12 13">
    <name type="scientific">Murimonas intestini</name>
    <dbReference type="NCBI Taxonomy" id="1337051"/>
    <lineage>
        <taxon>Bacteria</taxon>
        <taxon>Bacillati</taxon>
        <taxon>Bacillota</taxon>
        <taxon>Clostridia</taxon>
        <taxon>Lachnospirales</taxon>
        <taxon>Lachnospiraceae</taxon>
        <taxon>Murimonas</taxon>
    </lineage>
</organism>
<dbReference type="PANTHER" id="PTHR21089:SF1">
    <property type="entry name" value="BIFUNCTIONAL 3-DEHYDROQUINATE DEHYDRATASE_SHIKIMATE DEHYDROGENASE, CHLOROPLASTIC"/>
    <property type="match status" value="1"/>
</dbReference>
<feature type="active site" description="Proton acceptor" evidence="9">
    <location>
        <position position="84"/>
    </location>
</feature>
<accession>A0AB73T7M2</accession>
<dbReference type="GO" id="GO:0008652">
    <property type="term" value="P:amino acid biosynthetic process"/>
    <property type="evidence" value="ECO:0007669"/>
    <property type="project" value="UniProtKB-KW"/>
</dbReference>
<evidence type="ECO:0000259" key="11">
    <source>
        <dbReference type="Pfam" id="PF18317"/>
    </source>
</evidence>
<evidence type="ECO:0000256" key="2">
    <source>
        <dbReference type="ARBA" id="ARBA00022605"/>
    </source>
</evidence>
<keyword evidence="5 9" id="KW-0057">Aromatic amino acid biosynthesis</keyword>
<dbReference type="InterPro" id="IPR022893">
    <property type="entry name" value="Shikimate_DH_fam"/>
</dbReference>
<feature type="binding site" evidence="9">
    <location>
        <begin position="33"/>
        <end position="35"/>
    </location>
    <ligand>
        <name>shikimate</name>
        <dbReference type="ChEBI" id="CHEBI:36208"/>
    </ligand>
</feature>
<feature type="binding site" evidence="9">
    <location>
        <position position="80"/>
    </location>
    <ligand>
        <name>shikimate</name>
        <dbReference type="ChEBI" id="CHEBI:36208"/>
    </ligand>
</feature>
<evidence type="ECO:0000256" key="4">
    <source>
        <dbReference type="ARBA" id="ARBA00023002"/>
    </source>
</evidence>
<keyword evidence="2 9" id="KW-0028">Amino-acid biosynthesis</keyword>
<comment type="catalytic activity">
    <reaction evidence="9">
        <text>shikimate + NADP(+) = 3-dehydroshikimate + NADPH + H(+)</text>
        <dbReference type="Rhea" id="RHEA:17737"/>
        <dbReference type="ChEBI" id="CHEBI:15378"/>
        <dbReference type="ChEBI" id="CHEBI:16630"/>
        <dbReference type="ChEBI" id="CHEBI:36208"/>
        <dbReference type="ChEBI" id="CHEBI:57783"/>
        <dbReference type="ChEBI" id="CHEBI:58349"/>
        <dbReference type="EC" id="1.1.1.25"/>
    </reaction>
</comment>
<dbReference type="SUPFAM" id="SSF51735">
    <property type="entry name" value="NAD(P)-binding Rossmann-fold domains"/>
    <property type="match status" value="1"/>
</dbReference>
<dbReference type="GO" id="GO:0050661">
    <property type="term" value="F:NADP binding"/>
    <property type="evidence" value="ECO:0007669"/>
    <property type="project" value="InterPro"/>
</dbReference>
<feature type="binding site" evidence="9">
    <location>
        <position position="105"/>
    </location>
    <ligand>
        <name>shikimate</name>
        <dbReference type="ChEBI" id="CHEBI:36208"/>
    </ligand>
</feature>
<dbReference type="Gene3D" id="3.40.50.720">
    <property type="entry name" value="NAD(P)-binding Rossmann-like Domain"/>
    <property type="match status" value="1"/>
</dbReference>
<protein>
    <recommendedName>
        <fullName evidence="9">Shikimate dehydrogenase (NADP(+))</fullName>
        <shortName evidence="9">SDH</shortName>
        <ecNumber evidence="9">1.1.1.25</ecNumber>
    </recommendedName>
</protein>
<proteinExistence type="inferred from homology"/>
<dbReference type="GO" id="GO:0019632">
    <property type="term" value="P:shikimate metabolic process"/>
    <property type="evidence" value="ECO:0007669"/>
    <property type="project" value="InterPro"/>
</dbReference>
<dbReference type="InterPro" id="IPR036291">
    <property type="entry name" value="NAD(P)-bd_dom_sf"/>
</dbReference>
<dbReference type="Pfam" id="PF18317">
    <property type="entry name" value="SDH_C"/>
    <property type="match status" value="1"/>
</dbReference>
<comment type="catalytic activity">
    <reaction evidence="7">
        <text>shikimate + NAD(+) = 3-dehydroshikimate + NADH + H(+)</text>
        <dbReference type="Rhea" id="RHEA:17741"/>
        <dbReference type="ChEBI" id="CHEBI:15378"/>
        <dbReference type="ChEBI" id="CHEBI:16630"/>
        <dbReference type="ChEBI" id="CHEBI:36208"/>
        <dbReference type="ChEBI" id="CHEBI:57540"/>
        <dbReference type="ChEBI" id="CHEBI:57945"/>
    </reaction>
</comment>
<evidence type="ECO:0000256" key="1">
    <source>
        <dbReference type="ARBA" id="ARBA00004871"/>
    </source>
</evidence>
<comment type="pathway">
    <text evidence="8">Aromatic compound metabolism; 3,4-dihydroxybenzoate biosynthesis; 3-dehydroquinate from D-quinate (NAD(+) route).</text>
</comment>
<keyword evidence="13" id="KW-1185">Reference proteome</keyword>
<dbReference type="EC" id="1.1.1.25" evidence="9"/>
<comment type="catalytic activity">
    <reaction evidence="6">
        <text>L-quinate + NAD(+) = 3-dehydroquinate + NADH + H(+)</text>
        <dbReference type="Rhea" id="RHEA:22364"/>
        <dbReference type="ChEBI" id="CHEBI:15378"/>
        <dbReference type="ChEBI" id="CHEBI:29751"/>
        <dbReference type="ChEBI" id="CHEBI:32364"/>
        <dbReference type="ChEBI" id="CHEBI:57540"/>
        <dbReference type="ChEBI" id="CHEBI:57945"/>
        <dbReference type="EC" id="1.1.1.24"/>
    </reaction>
</comment>
<evidence type="ECO:0000313" key="12">
    <source>
        <dbReference type="EMBL" id="PWJ77908.1"/>
    </source>
</evidence>
<dbReference type="GO" id="GO:0009073">
    <property type="term" value="P:aromatic amino acid family biosynthetic process"/>
    <property type="evidence" value="ECO:0007669"/>
    <property type="project" value="UniProtKB-KW"/>
</dbReference>
<dbReference type="NCBIfam" id="TIGR00507">
    <property type="entry name" value="aroE"/>
    <property type="match status" value="1"/>
</dbReference>
<sequence length="298" mass="32002">MTKTTSDDQACAPVPITGHTRLTGLLGRPVIHSISPLMHNEAFRQLGLDYVYLCFDVGEAELKTAVEGLKTIGVRGFNCTMPDKTAMCPLCDKLSPAASMIGAVNTVINDDGILTGCNTDGIGYMQAVKAAGFDITDQTMTLFGAGGAATAIAVQAALDGVKNINLFCRRGRSWDRAAKLADSINRSTGCSASLYDTADTASLKTCLESSRILTNATSCGMTPDTQGCILEDPSLLHPDLIVSDIIYNPRTTRLMLMAEEAGCQTFNGLYMLLFQGAEAFRLWTGRDMPVDLIRNKFF</sequence>
<dbReference type="InterPro" id="IPR013708">
    <property type="entry name" value="Shikimate_DH-bd_N"/>
</dbReference>
<keyword evidence="4 9" id="KW-0560">Oxidoreductase</keyword>
<dbReference type="Gene3D" id="3.40.50.10860">
    <property type="entry name" value="Leucine Dehydrogenase, chain A, domain 1"/>
    <property type="match status" value="1"/>
</dbReference>
<evidence type="ECO:0000256" key="9">
    <source>
        <dbReference type="HAMAP-Rule" id="MF_00222"/>
    </source>
</evidence>
<evidence type="ECO:0000259" key="10">
    <source>
        <dbReference type="Pfam" id="PF08501"/>
    </source>
</evidence>
<comment type="subunit">
    <text evidence="9">Homodimer.</text>
</comment>
<feature type="domain" description="Shikimate dehydrogenase substrate binding N-terminal" evidence="10">
    <location>
        <begin position="25"/>
        <end position="107"/>
    </location>
</feature>
<comment type="pathway">
    <text evidence="1 9">Metabolic intermediate biosynthesis; chorismate biosynthesis; chorismate from D-erythrose 4-phosphate and phosphoenolpyruvate: step 4/7.</text>
</comment>
<dbReference type="InterPro" id="IPR011342">
    <property type="entry name" value="Shikimate_DH"/>
</dbReference>
<dbReference type="RefSeq" id="WP_109624864.1">
    <property type="nucleotide sequence ID" value="NZ_CABJAT010000002.1"/>
</dbReference>
<comment type="caution">
    <text evidence="12">The sequence shown here is derived from an EMBL/GenBank/DDBJ whole genome shotgun (WGS) entry which is preliminary data.</text>
</comment>